<keyword evidence="4 10" id="KW-0547">Nucleotide-binding</keyword>
<keyword evidence="6 10" id="KW-0067">ATP-binding</keyword>
<dbReference type="PROSITE" id="PS00107">
    <property type="entry name" value="PROTEIN_KINASE_ATP"/>
    <property type="match status" value="1"/>
</dbReference>
<dbReference type="GO" id="GO:0034599">
    <property type="term" value="P:cellular response to oxidative stress"/>
    <property type="evidence" value="ECO:0007669"/>
    <property type="project" value="UniProtKB-ARBA"/>
</dbReference>
<evidence type="ECO:0000256" key="2">
    <source>
        <dbReference type="ARBA" id="ARBA00022527"/>
    </source>
</evidence>
<feature type="compositionally biased region" description="Acidic residues" evidence="11">
    <location>
        <begin position="554"/>
        <end position="563"/>
    </location>
</feature>
<dbReference type="GO" id="GO:0005524">
    <property type="term" value="F:ATP binding"/>
    <property type="evidence" value="ECO:0007669"/>
    <property type="project" value="UniProtKB-UniRule"/>
</dbReference>
<feature type="region of interest" description="Disordered" evidence="11">
    <location>
        <begin position="117"/>
        <end position="151"/>
    </location>
</feature>
<organism evidence="13 14">
    <name type="scientific">Saccharomyces mikatae IFO 1815</name>
    <dbReference type="NCBI Taxonomy" id="226126"/>
    <lineage>
        <taxon>Eukaryota</taxon>
        <taxon>Fungi</taxon>
        <taxon>Dikarya</taxon>
        <taxon>Ascomycota</taxon>
        <taxon>Saccharomycotina</taxon>
        <taxon>Saccharomycetes</taxon>
        <taxon>Saccharomycetales</taxon>
        <taxon>Saccharomycetaceae</taxon>
        <taxon>Saccharomyces</taxon>
    </lineage>
</organism>
<keyword evidence="7" id="KW-0112">Calmodulin-binding</keyword>
<dbReference type="GO" id="GO:0040020">
    <property type="term" value="P:regulation of meiotic nuclear division"/>
    <property type="evidence" value="ECO:0007669"/>
    <property type="project" value="UniProtKB-ARBA"/>
</dbReference>
<dbReference type="Pfam" id="PF00069">
    <property type="entry name" value="Pkinase"/>
    <property type="match status" value="1"/>
</dbReference>
<dbReference type="PANTHER" id="PTHR24347">
    <property type="entry name" value="SERINE/THREONINE-PROTEIN KINASE"/>
    <property type="match status" value="1"/>
</dbReference>
<evidence type="ECO:0000256" key="9">
    <source>
        <dbReference type="ARBA" id="ARBA00048679"/>
    </source>
</evidence>
<feature type="compositionally biased region" description="Polar residues" evidence="11">
    <location>
        <begin position="35"/>
        <end position="54"/>
    </location>
</feature>
<evidence type="ECO:0000313" key="13">
    <source>
        <dbReference type="EMBL" id="CAI4035162.1"/>
    </source>
</evidence>
<evidence type="ECO:0000256" key="10">
    <source>
        <dbReference type="PROSITE-ProRule" id="PRU10141"/>
    </source>
</evidence>
<dbReference type="FunFam" id="1.10.510.10:FF:000731">
    <property type="entry name" value="Serine/threonine-protein kinase RCK1"/>
    <property type="match status" value="1"/>
</dbReference>
<keyword evidence="14" id="KW-1185">Reference proteome</keyword>
<evidence type="ECO:0000256" key="11">
    <source>
        <dbReference type="SAM" id="MobiDB-lite"/>
    </source>
</evidence>
<dbReference type="InterPro" id="IPR017441">
    <property type="entry name" value="Protein_kinase_ATP_BS"/>
</dbReference>
<dbReference type="CDD" id="cd14096">
    <property type="entry name" value="STKc_RCK1-like"/>
    <property type="match status" value="1"/>
</dbReference>
<evidence type="ECO:0000256" key="3">
    <source>
        <dbReference type="ARBA" id="ARBA00022679"/>
    </source>
</evidence>
<dbReference type="Gene3D" id="1.10.510.10">
    <property type="entry name" value="Transferase(Phosphotransferase) domain 1"/>
    <property type="match status" value="1"/>
</dbReference>
<keyword evidence="2" id="KW-0723">Serine/threonine-protein kinase</keyword>
<dbReference type="PROSITE" id="PS50011">
    <property type="entry name" value="PROTEIN_KINASE_DOM"/>
    <property type="match status" value="1"/>
</dbReference>
<comment type="catalytic activity">
    <reaction evidence="8">
        <text>L-threonyl-[protein] + ATP = O-phospho-L-threonyl-[protein] + ADP + H(+)</text>
        <dbReference type="Rhea" id="RHEA:46608"/>
        <dbReference type="Rhea" id="RHEA-COMP:11060"/>
        <dbReference type="Rhea" id="RHEA-COMP:11605"/>
        <dbReference type="ChEBI" id="CHEBI:15378"/>
        <dbReference type="ChEBI" id="CHEBI:30013"/>
        <dbReference type="ChEBI" id="CHEBI:30616"/>
        <dbReference type="ChEBI" id="CHEBI:61977"/>
        <dbReference type="ChEBI" id="CHEBI:456216"/>
        <dbReference type="EC" id="2.7.11.1"/>
    </reaction>
</comment>
<dbReference type="AlphaFoldDB" id="A0AA35ND64"/>
<dbReference type="SUPFAM" id="SSF56112">
    <property type="entry name" value="Protein kinase-like (PK-like)"/>
    <property type="match status" value="1"/>
</dbReference>
<keyword evidence="3" id="KW-0808">Transferase</keyword>
<reference evidence="13" key="1">
    <citation type="submission" date="2022-10" db="EMBL/GenBank/DDBJ databases">
        <authorList>
            <person name="Byrne P K."/>
        </authorList>
    </citation>
    <scope>NUCLEOTIDE SEQUENCE</scope>
    <source>
        <strain evidence="13">IFO1815</strain>
    </source>
</reference>
<dbReference type="GO" id="GO:0005516">
    <property type="term" value="F:calmodulin binding"/>
    <property type="evidence" value="ECO:0007669"/>
    <property type="project" value="UniProtKB-KW"/>
</dbReference>
<feature type="binding site" evidence="10">
    <location>
        <position position="201"/>
    </location>
    <ligand>
        <name>ATP</name>
        <dbReference type="ChEBI" id="CHEBI:30616"/>
    </ligand>
</feature>
<dbReference type="GeneID" id="80920016"/>
<evidence type="ECO:0000256" key="8">
    <source>
        <dbReference type="ARBA" id="ARBA00047899"/>
    </source>
</evidence>
<dbReference type="InterPro" id="IPR008271">
    <property type="entry name" value="Ser/Thr_kinase_AS"/>
</dbReference>
<dbReference type="EMBL" id="OX365768">
    <property type="protein sequence ID" value="CAI4035162.1"/>
    <property type="molecule type" value="Genomic_DNA"/>
</dbReference>
<evidence type="ECO:0000256" key="5">
    <source>
        <dbReference type="ARBA" id="ARBA00022777"/>
    </source>
</evidence>
<sequence>MLKIKALFSKKKPGQADLSQGSKKSFKGKTKSSGADNRNVSQDISSANEIYQNRNTTQYSNAIADDHHMKSLTDELVATIDSDSSPSDNITTENVETVIPESEINVRESFEDQISYDPLISDGSLPEESVVMDDSQDDDTDDEHLEDETPEKSFLEQKELMGYRLINKIGEGAFSKVFRAIPAKNSSNEFLSKNYKAVAIKVIKKADLSSINGDHHKKDKGKDSTKTSSRDQVLKEVALHKTVSAGCSQIVAFIDFQETDSYYYIIQELLTGGEIFGEIVRLTYFSEDLSKHVIKQLALAVKHMHSLGVVHRDIKPENLLFEPIEFTPSVKPKFRKSDDPQTKADEGIFTPEIGGGGIGIVKLADFGLSKQIFSKNTKTPCGTVGYTAPEVVKDEHYSMKVDMWGIGCVLYTMLCGFPPFYDEKIDTLTEKISRGEYTFLKPWWDEISAGAKNAVAKLLELEPSKRYDIDQFLNDPWLNSFDCLPKKGESSQKKAGTSEKRHLHKKQFQLFQRDSSLLFSPAAVAMRDAFDIGNAVKRTEEDRMGTRGGLGSLVEDEESEDNYNDARGDEQLEQNMFQLTLDTSTILQRRKKVQKDDLGPQVPISATIQE</sequence>
<keyword evidence="5" id="KW-0418">Kinase</keyword>
<feature type="region of interest" description="Disordered" evidence="11">
    <location>
        <begin position="591"/>
        <end position="610"/>
    </location>
</feature>
<dbReference type="Proteomes" id="UP001161438">
    <property type="component" value="Chromosome 12"/>
</dbReference>
<evidence type="ECO:0000256" key="1">
    <source>
        <dbReference type="ARBA" id="ARBA00012513"/>
    </source>
</evidence>
<name>A0AA35ND64_SACMI</name>
<evidence type="ECO:0000259" key="12">
    <source>
        <dbReference type="PROSITE" id="PS50011"/>
    </source>
</evidence>
<protein>
    <recommendedName>
        <fullName evidence="1">non-specific serine/threonine protein kinase</fullName>
        <ecNumber evidence="1">2.7.11.1</ecNumber>
    </recommendedName>
</protein>
<comment type="catalytic activity">
    <reaction evidence="9">
        <text>L-seryl-[protein] + ATP = O-phospho-L-seryl-[protein] + ADP + H(+)</text>
        <dbReference type="Rhea" id="RHEA:17989"/>
        <dbReference type="Rhea" id="RHEA-COMP:9863"/>
        <dbReference type="Rhea" id="RHEA-COMP:11604"/>
        <dbReference type="ChEBI" id="CHEBI:15378"/>
        <dbReference type="ChEBI" id="CHEBI:29999"/>
        <dbReference type="ChEBI" id="CHEBI:30616"/>
        <dbReference type="ChEBI" id="CHEBI:83421"/>
        <dbReference type="ChEBI" id="CHEBI:456216"/>
        <dbReference type="EC" id="2.7.11.1"/>
    </reaction>
</comment>
<dbReference type="SMART" id="SM00220">
    <property type="entry name" value="S_TKc"/>
    <property type="match status" value="1"/>
</dbReference>
<proteinExistence type="predicted"/>
<feature type="domain" description="Protein kinase" evidence="12">
    <location>
        <begin position="163"/>
        <end position="478"/>
    </location>
</feature>
<feature type="compositionally biased region" description="Acidic residues" evidence="11">
    <location>
        <begin position="130"/>
        <end position="149"/>
    </location>
</feature>
<evidence type="ECO:0000256" key="4">
    <source>
        <dbReference type="ARBA" id="ARBA00022741"/>
    </source>
</evidence>
<gene>
    <name evidence="13" type="primary">SMKI12G3070</name>
    <name evidence="13" type="ORF">SMKI_12G3070</name>
</gene>
<dbReference type="InterPro" id="IPR011009">
    <property type="entry name" value="Kinase-like_dom_sf"/>
</dbReference>
<evidence type="ECO:0000256" key="6">
    <source>
        <dbReference type="ARBA" id="ARBA00022840"/>
    </source>
</evidence>
<feature type="region of interest" description="Disordered" evidence="11">
    <location>
        <begin position="543"/>
        <end position="564"/>
    </location>
</feature>
<dbReference type="RefSeq" id="XP_056078282.1">
    <property type="nucleotide sequence ID" value="XM_056224355.1"/>
</dbReference>
<evidence type="ECO:0000313" key="14">
    <source>
        <dbReference type="Proteomes" id="UP001161438"/>
    </source>
</evidence>
<dbReference type="PROSITE" id="PS00108">
    <property type="entry name" value="PROTEIN_KINASE_ST"/>
    <property type="match status" value="1"/>
</dbReference>
<accession>A0AA35ND64</accession>
<dbReference type="EC" id="2.7.11.1" evidence="1"/>
<feature type="region of interest" description="Disordered" evidence="11">
    <location>
        <begin position="1"/>
        <end position="54"/>
    </location>
</feature>
<evidence type="ECO:0000256" key="7">
    <source>
        <dbReference type="ARBA" id="ARBA00022860"/>
    </source>
</evidence>
<dbReference type="InterPro" id="IPR000719">
    <property type="entry name" value="Prot_kinase_dom"/>
</dbReference>
<dbReference type="GO" id="GO:0004674">
    <property type="term" value="F:protein serine/threonine kinase activity"/>
    <property type="evidence" value="ECO:0007669"/>
    <property type="project" value="UniProtKB-KW"/>
</dbReference>